<name>A0A9Q1C6Q4_HOLLE</name>
<keyword evidence="2" id="KW-1185">Reference proteome</keyword>
<comment type="caution">
    <text evidence="1">The sequence shown here is derived from an EMBL/GenBank/DDBJ whole genome shotgun (WGS) entry which is preliminary data.</text>
</comment>
<reference evidence="1" key="1">
    <citation type="submission" date="2021-10" db="EMBL/GenBank/DDBJ databases">
        <title>Tropical sea cucumber genome reveals ecological adaptation and Cuvierian tubules defense mechanism.</title>
        <authorList>
            <person name="Chen T."/>
        </authorList>
    </citation>
    <scope>NUCLEOTIDE SEQUENCE</scope>
    <source>
        <strain evidence="1">Nanhai2018</strain>
        <tissue evidence="1">Muscle</tissue>
    </source>
</reference>
<evidence type="ECO:0000313" key="1">
    <source>
        <dbReference type="EMBL" id="KAJ8039233.1"/>
    </source>
</evidence>
<proteinExistence type="predicted"/>
<dbReference type="Proteomes" id="UP001152320">
    <property type="component" value="Chromosome 7"/>
</dbReference>
<sequence>MPPNADSLDKHILRANYQAAIHKRSLEQLPEIPSPVGHGWNIVNDQLIIDWMDLPPAPAKSILECVQCSCKKSKCQRGSCSCIQKALPCTDLSQRVNCENVSLQQEVSSELDSDDEEN</sequence>
<organism evidence="1 2">
    <name type="scientific">Holothuria leucospilota</name>
    <name type="common">Black long sea cucumber</name>
    <name type="synonym">Mertensiothuria leucospilota</name>
    <dbReference type="NCBI Taxonomy" id="206669"/>
    <lineage>
        <taxon>Eukaryota</taxon>
        <taxon>Metazoa</taxon>
        <taxon>Echinodermata</taxon>
        <taxon>Eleutherozoa</taxon>
        <taxon>Echinozoa</taxon>
        <taxon>Holothuroidea</taxon>
        <taxon>Aspidochirotacea</taxon>
        <taxon>Aspidochirotida</taxon>
        <taxon>Holothuriidae</taxon>
        <taxon>Holothuria</taxon>
    </lineage>
</organism>
<evidence type="ECO:0000313" key="2">
    <source>
        <dbReference type="Proteomes" id="UP001152320"/>
    </source>
</evidence>
<evidence type="ECO:0008006" key="3">
    <source>
        <dbReference type="Google" id="ProtNLM"/>
    </source>
</evidence>
<protein>
    <recommendedName>
        <fullName evidence="3">Tesmin/TSO1-like CXC domain-containing protein</fullName>
    </recommendedName>
</protein>
<dbReference type="AlphaFoldDB" id="A0A9Q1C6Q4"/>
<gene>
    <name evidence="1" type="ORF">HOLleu_16883</name>
</gene>
<dbReference type="EMBL" id="JAIZAY010000007">
    <property type="protein sequence ID" value="KAJ8039233.1"/>
    <property type="molecule type" value="Genomic_DNA"/>
</dbReference>
<dbReference type="PANTHER" id="PTHR46704">
    <property type="entry name" value="CXC DOMAIN-CONTAINING PROTEIN-RELATED"/>
    <property type="match status" value="1"/>
</dbReference>
<accession>A0A9Q1C6Q4</accession>
<dbReference type="OrthoDB" id="7327516at2759"/>
<dbReference type="PANTHER" id="PTHR46704:SF9">
    <property type="entry name" value="BHLH DOMAIN-CONTAINING PROTEIN"/>
    <property type="match status" value="1"/>
</dbReference>